<keyword evidence="7" id="KW-1185">Reference proteome</keyword>
<evidence type="ECO:0000313" key="6">
    <source>
        <dbReference type="EMBL" id="MFC4243960.1"/>
    </source>
</evidence>
<evidence type="ECO:0000256" key="1">
    <source>
        <dbReference type="ARBA" id="ARBA00022491"/>
    </source>
</evidence>
<dbReference type="GO" id="GO:0003677">
    <property type="term" value="F:DNA binding"/>
    <property type="evidence" value="ECO:0007669"/>
    <property type="project" value="UniProtKB-KW"/>
</dbReference>
<proteinExistence type="predicted"/>
<evidence type="ECO:0000259" key="5">
    <source>
        <dbReference type="PROSITE" id="PS50932"/>
    </source>
</evidence>
<dbReference type="PROSITE" id="PS00356">
    <property type="entry name" value="HTH_LACI_1"/>
    <property type="match status" value="1"/>
</dbReference>
<dbReference type="Gene3D" id="1.10.260.40">
    <property type="entry name" value="lambda repressor-like DNA-binding domains"/>
    <property type="match status" value="1"/>
</dbReference>
<dbReference type="EMBL" id="JBHSCN010000005">
    <property type="protein sequence ID" value="MFC4243960.1"/>
    <property type="molecule type" value="Genomic_DNA"/>
</dbReference>
<keyword evidence="3 6" id="KW-0238">DNA-binding</keyword>
<feature type="domain" description="HTH lacI-type" evidence="5">
    <location>
        <begin position="10"/>
        <end position="64"/>
    </location>
</feature>
<comment type="caution">
    <text evidence="6">The sequence shown here is derived from an EMBL/GenBank/DDBJ whole genome shotgun (WGS) entry which is preliminary data.</text>
</comment>
<dbReference type="SUPFAM" id="SSF47413">
    <property type="entry name" value="lambda repressor-like DNA-binding domains"/>
    <property type="match status" value="1"/>
</dbReference>
<organism evidence="6 7">
    <name type="scientific">Gryllotalpicola reticulitermitis</name>
    <dbReference type="NCBI Taxonomy" id="1184153"/>
    <lineage>
        <taxon>Bacteria</taxon>
        <taxon>Bacillati</taxon>
        <taxon>Actinomycetota</taxon>
        <taxon>Actinomycetes</taxon>
        <taxon>Micrococcales</taxon>
        <taxon>Microbacteriaceae</taxon>
        <taxon>Gryllotalpicola</taxon>
    </lineage>
</organism>
<dbReference type="Pfam" id="PF00356">
    <property type="entry name" value="LacI"/>
    <property type="match status" value="1"/>
</dbReference>
<keyword evidence="2" id="KW-0805">Transcription regulation</keyword>
<protein>
    <submittedName>
        <fullName evidence="6">LacI family DNA-binding transcriptional regulator</fullName>
    </submittedName>
</protein>
<name>A0ABV8Q6L2_9MICO</name>
<evidence type="ECO:0000256" key="4">
    <source>
        <dbReference type="ARBA" id="ARBA00023163"/>
    </source>
</evidence>
<dbReference type="CDD" id="cd01392">
    <property type="entry name" value="HTH_LacI"/>
    <property type="match status" value="1"/>
</dbReference>
<sequence length="338" mass="36007">MTPPAPKRRVTVNDVAREAGVSPATVSKALNDTGQLRPATRQSVREAAERLGFVLDGVGRSLASGRTYSVAVLTGDAIGRFSIPIMLGAENALAAGKMLVFLCDSRDDPLREQHYLRNLLERRAEGVIVTGRRTEPRAPIDAALPAVYAFAPSADPADCSVIPDDEAGVTLVVDHLVALGRTRVAHITGPASHLSARTRAEWGAARLATHGLEPHGAALFGEWSEAWGRAATEALIGHGPTLPDAIMCGSDQIARGVTERLRERGVRVPADIAVTGYDDWDVMVDGSRPTLTTINPRLGQIGRRAAELLLDKIAGRERPGIERIAPQLVSRASTLGEL</sequence>
<dbReference type="Proteomes" id="UP001595900">
    <property type="component" value="Unassembled WGS sequence"/>
</dbReference>
<dbReference type="SMART" id="SM00354">
    <property type="entry name" value="HTH_LACI"/>
    <property type="match status" value="1"/>
</dbReference>
<gene>
    <name evidence="6" type="ORF">ACFOYW_11285</name>
</gene>
<dbReference type="RefSeq" id="WP_390229032.1">
    <property type="nucleotide sequence ID" value="NZ_JBHSCN010000005.1"/>
</dbReference>
<evidence type="ECO:0000313" key="7">
    <source>
        <dbReference type="Proteomes" id="UP001595900"/>
    </source>
</evidence>
<dbReference type="InterPro" id="IPR028082">
    <property type="entry name" value="Peripla_BP_I"/>
</dbReference>
<dbReference type="PANTHER" id="PTHR30146:SF148">
    <property type="entry name" value="HTH-TYPE TRANSCRIPTIONAL REPRESSOR PURR-RELATED"/>
    <property type="match status" value="1"/>
</dbReference>
<dbReference type="PANTHER" id="PTHR30146">
    <property type="entry name" value="LACI-RELATED TRANSCRIPTIONAL REPRESSOR"/>
    <property type="match status" value="1"/>
</dbReference>
<dbReference type="Pfam" id="PF13377">
    <property type="entry name" value="Peripla_BP_3"/>
    <property type="match status" value="1"/>
</dbReference>
<accession>A0ABV8Q6L2</accession>
<dbReference type="SUPFAM" id="SSF53822">
    <property type="entry name" value="Periplasmic binding protein-like I"/>
    <property type="match status" value="1"/>
</dbReference>
<dbReference type="Gene3D" id="3.40.50.2300">
    <property type="match status" value="2"/>
</dbReference>
<keyword evidence="1" id="KW-0678">Repressor</keyword>
<evidence type="ECO:0000256" key="3">
    <source>
        <dbReference type="ARBA" id="ARBA00023125"/>
    </source>
</evidence>
<keyword evidence="4" id="KW-0804">Transcription</keyword>
<dbReference type="InterPro" id="IPR000843">
    <property type="entry name" value="HTH_LacI"/>
</dbReference>
<dbReference type="PRINTS" id="PR00036">
    <property type="entry name" value="HTHLACI"/>
</dbReference>
<evidence type="ECO:0000256" key="2">
    <source>
        <dbReference type="ARBA" id="ARBA00023015"/>
    </source>
</evidence>
<dbReference type="InterPro" id="IPR046335">
    <property type="entry name" value="LacI/GalR-like_sensor"/>
</dbReference>
<dbReference type="PROSITE" id="PS50932">
    <property type="entry name" value="HTH_LACI_2"/>
    <property type="match status" value="1"/>
</dbReference>
<dbReference type="InterPro" id="IPR010982">
    <property type="entry name" value="Lambda_DNA-bd_dom_sf"/>
</dbReference>
<reference evidence="7" key="1">
    <citation type="journal article" date="2019" name="Int. J. Syst. Evol. Microbiol.">
        <title>The Global Catalogue of Microorganisms (GCM) 10K type strain sequencing project: providing services to taxonomists for standard genome sequencing and annotation.</title>
        <authorList>
            <consortium name="The Broad Institute Genomics Platform"/>
            <consortium name="The Broad Institute Genome Sequencing Center for Infectious Disease"/>
            <person name="Wu L."/>
            <person name="Ma J."/>
        </authorList>
    </citation>
    <scope>NUCLEOTIDE SEQUENCE [LARGE SCALE GENOMIC DNA]</scope>
    <source>
        <strain evidence="7">CGMCC 1.10363</strain>
    </source>
</reference>